<dbReference type="Proteomes" id="UP000805649">
    <property type="component" value="Unassembled WGS sequence"/>
</dbReference>
<comment type="caution">
    <text evidence="1">The sequence shown here is derived from an EMBL/GenBank/DDBJ whole genome shotgun (WGS) entry which is preliminary data.</text>
</comment>
<evidence type="ECO:0000313" key="1">
    <source>
        <dbReference type="EMBL" id="KAL0932542.1"/>
    </source>
</evidence>
<reference evidence="1 2" key="1">
    <citation type="journal article" date="2020" name="Phytopathology">
        <title>Genome Sequence Resources of Colletotrichum truncatum, C. plurivorum, C. musicola, and C. sojae: Four Species Pathogenic to Soybean (Glycine max).</title>
        <authorList>
            <person name="Rogerio F."/>
            <person name="Boufleur T.R."/>
            <person name="Ciampi-Guillardi M."/>
            <person name="Sukno S.A."/>
            <person name="Thon M.R."/>
            <person name="Massola Junior N.S."/>
            <person name="Baroncelli R."/>
        </authorList>
    </citation>
    <scope>NUCLEOTIDE SEQUENCE [LARGE SCALE GENOMIC DNA]</scope>
    <source>
        <strain evidence="1 2">CMES1059</strain>
    </source>
</reference>
<name>A0ACC3YL62_COLTU</name>
<gene>
    <name evidence="1" type="ORF">CTRU02_211505</name>
</gene>
<keyword evidence="1" id="KW-0808">Transferase</keyword>
<keyword evidence="2" id="KW-1185">Reference proteome</keyword>
<protein>
    <submittedName>
        <fullName evidence="1">Glycosyl transferase</fullName>
    </submittedName>
</protein>
<dbReference type="EMBL" id="VUJX02000008">
    <property type="protein sequence ID" value="KAL0932542.1"/>
    <property type="molecule type" value="Genomic_DNA"/>
</dbReference>
<sequence length="346" mass="39664">MVKILQAPRLWRSRLLFLAMVMLSAFAIWWSRKILHAALTLIFLPFTWGHNASQFLISQDVDGFDVTFANYSRMQETAGSSYQDKIPPILHHILLENPAAATKWQHARQSCLEMHPGWETHFWTDAKAEQFVAEKFPALKNMWDGYRFPIQRIDALRYFILYEYGGVVLDMDLQCRRSLGPLRRFEFVAPAAHPVGFSNGFMMASRGNKFIKDIIAHLETYNRHWFGLAYPTVMFSTGCHFASTIHALQRNRSTLKILSGPKNNIKLHQLNGAASTPLFNHLGSSSWHSFDAAFIVLLGHLGWKQIVPLVIGGVIFVFLVRRLCRWRRMVVFRSQKDLGGSIKSSV</sequence>
<evidence type="ECO:0000313" key="2">
    <source>
        <dbReference type="Proteomes" id="UP000805649"/>
    </source>
</evidence>
<accession>A0ACC3YL62</accession>
<proteinExistence type="predicted"/>
<organism evidence="1 2">
    <name type="scientific">Colletotrichum truncatum</name>
    <name type="common">Anthracnose fungus</name>
    <name type="synonym">Colletotrichum capsici</name>
    <dbReference type="NCBI Taxonomy" id="5467"/>
    <lineage>
        <taxon>Eukaryota</taxon>
        <taxon>Fungi</taxon>
        <taxon>Dikarya</taxon>
        <taxon>Ascomycota</taxon>
        <taxon>Pezizomycotina</taxon>
        <taxon>Sordariomycetes</taxon>
        <taxon>Hypocreomycetidae</taxon>
        <taxon>Glomerellales</taxon>
        <taxon>Glomerellaceae</taxon>
        <taxon>Colletotrichum</taxon>
        <taxon>Colletotrichum truncatum species complex</taxon>
    </lineage>
</organism>